<proteinExistence type="predicted"/>
<organism evidence="1 2">
    <name type="scientific">Actinomadura sediminis</name>
    <dbReference type="NCBI Taxonomy" id="1038904"/>
    <lineage>
        <taxon>Bacteria</taxon>
        <taxon>Bacillati</taxon>
        <taxon>Actinomycetota</taxon>
        <taxon>Actinomycetes</taxon>
        <taxon>Streptosporangiales</taxon>
        <taxon>Thermomonosporaceae</taxon>
        <taxon>Actinomadura</taxon>
    </lineage>
</organism>
<reference evidence="2" key="1">
    <citation type="journal article" date="2019" name="Int. J. Syst. Evol. Microbiol.">
        <title>The Global Catalogue of Microorganisms (GCM) 10K type strain sequencing project: providing services to taxonomists for standard genome sequencing and annotation.</title>
        <authorList>
            <consortium name="The Broad Institute Genomics Platform"/>
            <consortium name="The Broad Institute Genome Sequencing Center for Infectious Disease"/>
            <person name="Wu L."/>
            <person name="Ma J."/>
        </authorList>
    </citation>
    <scope>NUCLEOTIDE SEQUENCE [LARGE SCALE GENOMIC DNA]</scope>
    <source>
        <strain evidence="2">JCM 31202</strain>
    </source>
</reference>
<dbReference type="InterPro" id="IPR050275">
    <property type="entry name" value="PGM_Phosphatase"/>
</dbReference>
<dbReference type="SMART" id="SM00855">
    <property type="entry name" value="PGAM"/>
    <property type="match status" value="1"/>
</dbReference>
<comment type="caution">
    <text evidence="1">The sequence shown here is derived from an EMBL/GenBank/DDBJ whole genome shotgun (WGS) entry which is preliminary data.</text>
</comment>
<evidence type="ECO:0000313" key="2">
    <source>
        <dbReference type="Proteomes" id="UP001596972"/>
    </source>
</evidence>
<dbReference type="SUPFAM" id="SSF53254">
    <property type="entry name" value="Phosphoglycerate mutase-like"/>
    <property type="match status" value="1"/>
</dbReference>
<dbReference type="CDD" id="cd07067">
    <property type="entry name" value="HP_PGM_like"/>
    <property type="match status" value="1"/>
</dbReference>
<gene>
    <name evidence="1" type="ORF">ACFQ11_34700</name>
</gene>
<keyword evidence="2" id="KW-1185">Reference proteome</keyword>
<dbReference type="Gene3D" id="3.40.50.1240">
    <property type="entry name" value="Phosphoglycerate mutase-like"/>
    <property type="match status" value="1"/>
</dbReference>
<name>A0ABW3EYM1_9ACTN</name>
<dbReference type="Pfam" id="PF00300">
    <property type="entry name" value="His_Phos_1"/>
    <property type="match status" value="1"/>
</dbReference>
<evidence type="ECO:0000313" key="1">
    <source>
        <dbReference type="EMBL" id="MFD0905569.1"/>
    </source>
</evidence>
<dbReference type="EMBL" id="JBHTJA010000146">
    <property type="protein sequence ID" value="MFD0905569.1"/>
    <property type="molecule type" value="Genomic_DNA"/>
</dbReference>
<protein>
    <submittedName>
        <fullName evidence="1">Histidine phosphatase family protein</fullName>
    </submittedName>
</protein>
<dbReference type="PANTHER" id="PTHR48100">
    <property type="entry name" value="BROAD-SPECIFICITY PHOSPHATASE YOR283W-RELATED"/>
    <property type="match status" value="1"/>
</dbReference>
<dbReference type="InterPro" id="IPR029033">
    <property type="entry name" value="His_PPase_superfam"/>
</dbReference>
<sequence>MTRIVLVRHGETEWHAENRYAGSSDVALTARGRDQARLLAAWALLARPDAVWSSDLSRARLTAAASAAALGTDVRVDGRLRELDFGEGEGLTRDDMDRKFPDALRAFLADPVAAHLPGGEDPARAAARFTAALHDIASAHTGGRVLVVAHSTAIRLALCALLGVPLKDYRRRFPALGNCALTEIRLRDGDAALLEFNTAIERSLVPWSQQ</sequence>
<accession>A0ABW3EYM1</accession>
<dbReference type="RefSeq" id="WP_378306619.1">
    <property type="nucleotide sequence ID" value="NZ_JBHTJA010000146.1"/>
</dbReference>
<dbReference type="PANTHER" id="PTHR48100:SF1">
    <property type="entry name" value="HISTIDINE PHOSPHATASE FAMILY PROTEIN-RELATED"/>
    <property type="match status" value="1"/>
</dbReference>
<dbReference type="InterPro" id="IPR013078">
    <property type="entry name" value="His_Pase_superF_clade-1"/>
</dbReference>
<dbReference type="Proteomes" id="UP001596972">
    <property type="component" value="Unassembled WGS sequence"/>
</dbReference>